<dbReference type="Pfam" id="PF07313">
    <property type="entry name" value="AmiA-like"/>
    <property type="match status" value="1"/>
</dbReference>
<proteinExistence type="predicted"/>
<dbReference type="EMBL" id="JAWJZY010000001">
    <property type="protein sequence ID" value="MEE8657494.1"/>
    <property type="molecule type" value="Genomic_DNA"/>
</dbReference>
<evidence type="ECO:0000313" key="2">
    <source>
        <dbReference type="Proteomes" id="UP001312908"/>
    </source>
</evidence>
<dbReference type="Proteomes" id="UP001312908">
    <property type="component" value="Unassembled WGS sequence"/>
</dbReference>
<comment type="caution">
    <text evidence="1">The sequence shown here is derived from an EMBL/GenBank/DDBJ whole genome shotgun (WGS) entry which is preliminary data.</text>
</comment>
<dbReference type="Gene3D" id="1.10.3670.10">
    <property type="entry name" value="Putative xylanase like domain"/>
    <property type="match status" value="1"/>
</dbReference>
<accession>A0ABU7U0W2</accession>
<name>A0ABU7U0W2_9PROT</name>
<evidence type="ECO:0000313" key="1">
    <source>
        <dbReference type="EMBL" id="MEE8657494.1"/>
    </source>
</evidence>
<keyword evidence="2" id="KW-1185">Reference proteome</keyword>
<gene>
    <name evidence="1" type="ORF">DOFOFD_00460</name>
</gene>
<dbReference type="InterPro" id="IPR038765">
    <property type="entry name" value="Papain-like_cys_pep_sf"/>
</dbReference>
<dbReference type="Gene3D" id="2.30.260.10">
    <property type="entry name" value="putative xylanase like domain"/>
    <property type="match status" value="1"/>
</dbReference>
<dbReference type="InterPro" id="IPR010846">
    <property type="entry name" value="AmiA-like"/>
</dbReference>
<sequence length="302" mass="34441">MSGPVPTRLTLYPMTKLSEKIRWIFLKKRCVVMRGKTWLLLLLSACLASCAASEPREYQTPISSPTEKKLDDIFRTFVRPRKGQDHGEIINRVSAAFLGTAYRGGTLIGGPDVKEALVVNFSFVDCTTLIEYVEALSRSHDRETFLRNLVHIRYANDKVTYTSRRHFFSDWYSRQPRIARDVTAEISPDYVTVEKDLNRLPNGEPDLPGIGFTPRKLTYIPAAAINENVLHHLRTGDYVGIYSFGEQEDVSHVGIVVRHDGRVWFRNASSLPENEKVIDSPFLDYIRFKPGMIVIRAEQTGY</sequence>
<protein>
    <submittedName>
        <fullName evidence="1">DUF1460 domain-containing protein</fullName>
    </submittedName>
</protein>
<organism evidence="1 2">
    <name type="scientific">Sorlinia euscelidii</name>
    <dbReference type="NCBI Taxonomy" id="3081148"/>
    <lineage>
        <taxon>Bacteria</taxon>
        <taxon>Pseudomonadati</taxon>
        <taxon>Pseudomonadota</taxon>
        <taxon>Alphaproteobacteria</taxon>
        <taxon>Acetobacterales</taxon>
        <taxon>Acetobacteraceae</taxon>
        <taxon>Sorlinia</taxon>
    </lineage>
</organism>
<dbReference type="SUPFAM" id="SSF54001">
    <property type="entry name" value="Cysteine proteinases"/>
    <property type="match status" value="1"/>
</dbReference>
<reference evidence="1 2" key="1">
    <citation type="submission" date="2023-10" db="EMBL/GenBank/DDBJ databases">
        <title>Sorlinia euscelidii gen. nov., sp. nov., an acetic acid bacteria isolated from the gut of Euscelidius variegatus emitter.</title>
        <authorList>
            <person name="Michoud G."/>
            <person name="Marasco R."/>
            <person name="Seferji K."/>
            <person name="Gonella E."/>
            <person name="Garuglieri E."/>
            <person name="Alma A."/>
            <person name="Mapelli F."/>
            <person name="Borin S."/>
            <person name="Daffonchio D."/>
            <person name="Crotti E."/>
        </authorList>
    </citation>
    <scope>NUCLEOTIDE SEQUENCE [LARGE SCALE GENOMIC DNA]</scope>
    <source>
        <strain evidence="1 2">EV16P</strain>
    </source>
</reference>